<dbReference type="RefSeq" id="WP_213000752.1">
    <property type="nucleotide sequence ID" value="NZ_BAAATW010000001.1"/>
</dbReference>
<sequence>MQMVFDVGSDERHQVRFTFNKFWGNLSIEVDGVNVVKTLRVASVTLVKSYDFVVGLQEQHHIHIEKHRKQLFAGFRPQLVYAYVDGQLVAQGTA</sequence>
<protein>
    <submittedName>
        <fullName evidence="1">Uncharacterized protein</fullName>
    </submittedName>
</protein>
<reference evidence="1" key="1">
    <citation type="submission" date="2021-03" db="EMBL/GenBank/DDBJ databases">
        <title>Whole genome shotgun sequence of Actinoplanes consettensis NBRC 14913.</title>
        <authorList>
            <person name="Komaki H."/>
            <person name="Tamura T."/>
        </authorList>
    </citation>
    <scope>NUCLEOTIDE SEQUENCE</scope>
    <source>
        <strain evidence="1">NBRC 14913</strain>
    </source>
</reference>
<proteinExistence type="predicted"/>
<comment type="caution">
    <text evidence="1">The sequence shown here is derived from an EMBL/GenBank/DDBJ whole genome shotgun (WGS) entry which is preliminary data.</text>
</comment>
<dbReference type="EMBL" id="BOQP01000035">
    <property type="protein sequence ID" value="GIM78796.1"/>
    <property type="molecule type" value="Genomic_DNA"/>
</dbReference>
<organism evidence="1 2">
    <name type="scientific">Winogradskya consettensis</name>
    <dbReference type="NCBI Taxonomy" id="113560"/>
    <lineage>
        <taxon>Bacteria</taxon>
        <taxon>Bacillati</taxon>
        <taxon>Actinomycetota</taxon>
        <taxon>Actinomycetes</taxon>
        <taxon>Micromonosporales</taxon>
        <taxon>Micromonosporaceae</taxon>
        <taxon>Winogradskya</taxon>
    </lineage>
</organism>
<keyword evidence="2" id="KW-1185">Reference proteome</keyword>
<evidence type="ECO:0000313" key="2">
    <source>
        <dbReference type="Proteomes" id="UP000680865"/>
    </source>
</evidence>
<dbReference type="AlphaFoldDB" id="A0A919SUG6"/>
<accession>A0A919SUG6</accession>
<name>A0A919SUG6_9ACTN</name>
<dbReference type="Proteomes" id="UP000680865">
    <property type="component" value="Unassembled WGS sequence"/>
</dbReference>
<evidence type="ECO:0000313" key="1">
    <source>
        <dbReference type="EMBL" id="GIM78796.1"/>
    </source>
</evidence>
<gene>
    <name evidence="1" type="ORF">Aco04nite_62260</name>
</gene>